<protein>
    <submittedName>
        <fullName evidence="1">Uncharacterized protein</fullName>
    </submittedName>
</protein>
<dbReference type="AlphaFoldDB" id="A0ABD2NSV2"/>
<dbReference type="SUPFAM" id="SSF52949">
    <property type="entry name" value="Macro domain-like"/>
    <property type="match status" value="1"/>
</dbReference>
<organism evidence="1 2">
    <name type="scientific">Cryptolaemus montrouzieri</name>
    <dbReference type="NCBI Taxonomy" id="559131"/>
    <lineage>
        <taxon>Eukaryota</taxon>
        <taxon>Metazoa</taxon>
        <taxon>Ecdysozoa</taxon>
        <taxon>Arthropoda</taxon>
        <taxon>Hexapoda</taxon>
        <taxon>Insecta</taxon>
        <taxon>Pterygota</taxon>
        <taxon>Neoptera</taxon>
        <taxon>Endopterygota</taxon>
        <taxon>Coleoptera</taxon>
        <taxon>Polyphaga</taxon>
        <taxon>Cucujiformia</taxon>
        <taxon>Coccinelloidea</taxon>
        <taxon>Coccinellidae</taxon>
        <taxon>Scymninae</taxon>
        <taxon>Scymnini</taxon>
        <taxon>Cryptolaemus</taxon>
    </lineage>
</organism>
<keyword evidence="2" id="KW-1185">Reference proteome</keyword>
<dbReference type="Gene3D" id="3.40.220.10">
    <property type="entry name" value="Leucine Aminopeptidase, subunit E, domain 1"/>
    <property type="match status" value="1"/>
</dbReference>
<gene>
    <name evidence="1" type="ORF">HHI36_004905</name>
</gene>
<dbReference type="InterPro" id="IPR043472">
    <property type="entry name" value="Macro_dom-like"/>
</dbReference>
<proteinExistence type="predicted"/>
<dbReference type="Proteomes" id="UP001516400">
    <property type="component" value="Unassembled WGS sequence"/>
</dbReference>
<dbReference type="EMBL" id="JABFTP020000144">
    <property type="protein sequence ID" value="KAL3281699.1"/>
    <property type="molecule type" value="Genomic_DNA"/>
</dbReference>
<evidence type="ECO:0000313" key="2">
    <source>
        <dbReference type="Proteomes" id="UP001516400"/>
    </source>
</evidence>
<sequence length="112" mass="12707">MDSRYSLDEVHDIISVIDEMVRDFDVEQIEEDIFQIDEKYSFAYCVSKDFKMSKGVAENIRVKFGGNDDLLKKHCKVANVASIKVGNRSVYHLVTKKQILGGTDAANHAFMS</sequence>
<evidence type="ECO:0000313" key="1">
    <source>
        <dbReference type="EMBL" id="KAL3281699.1"/>
    </source>
</evidence>
<comment type="caution">
    <text evidence="1">The sequence shown here is derived from an EMBL/GenBank/DDBJ whole genome shotgun (WGS) entry which is preliminary data.</text>
</comment>
<accession>A0ABD2NSV2</accession>
<reference evidence="1 2" key="1">
    <citation type="journal article" date="2021" name="BMC Biol.">
        <title>Horizontally acquired antibacterial genes associated with adaptive radiation of ladybird beetles.</title>
        <authorList>
            <person name="Li H.S."/>
            <person name="Tang X.F."/>
            <person name="Huang Y.H."/>
            <person name="Xu Z.Y."/>
            <person name="Chen M.L."/>
            <person name="Du X.Y."/>
            <person name="Qiu B.Y."/>
            <person name="Chen P.T."/>
            <person name="Zhang W."/>
            <person name="Slipinski A."/>
            <person name="Escalona H.E."/>
            <person name="Waterhouse R.M."/>
            <person name="Zwick A."/>
            <person name="Pang H."/>
        </authorList>
    </citation>
    <scope>NUCLEOTIDE SEQUENCE [LARGE SCALE GENOMIC DNA]</scope>
    <source>
        <strain evidence="1">SYSU2018</strain>
    </source>
</reference>
<name>A0ABD2NSV2_9CUCU</name>